<comment type="subcellular location">
    <subcellularLocation>
        <location evidence="1 12">Mitochondrion inner membrane</location>
        <topology evidence="1 12">Multi-pass membrane protein</topology>
    </subcellularLocation>
</comment>
<evidence type="ECO:0000256" key="1">
    <source>
        <dbReference type="ARBA" id="ARBA00004448"/>
    </source>
</evidence>
<evidence type="ECO:0000256" key="5">
    <source>
        <dbReference type="ARBA" id="ARBA00022792"/>
    </source>
</evidence>
<keyword evidence="7 12" id="KW-1133">Transmembrane helix</keyword>
<feature type="transmembrane region" description="Helical" evidence="12">
    <location>
        <begin position="475"/>
        <end position="497"/>
    </location>
</feature>
<keyword evidence="10 12" id="KW-0472">Membrane</keyword>
<evidence type="ECO:0000256" key="7">
    <source>
        <dbReference type="ARBA" id="ARBA00022989"/>
    </source>
</evidence>
<dbReference type="InterPro" id="IPR008839">
    <property type="entry name" value="MDM33_fungi"/>
</dbReference>
<gene>
    <name evidence="15" type="ORF">PDE_07285</name>
</gene>
<keyword evidence="8 13" id="KW-0175">Coiled coil</keyword>
<keyword evidence="5 12" id="KW-0999">Mitochondrion inner membrane</keyword>
<keyword evidence="9 12" id="KW-0496">Mitochondrion</keyword>
<dbReference type="eggNOG" id="ENOG502QQ1E">
    <property type="taxonomic scope" value="Eukaryota"/>
</dbReference>
<feature type="transmembrane region" description="Helical" evidence="12">
    <location>
        <begin position="316"/>
        <end position="336"/>
    </location>
</feature>
<evidence type="ECO:0000256" key="8">
    <source>
        <dbReference type="ARBA" id="ARBA00023054"/>
    </source>
</evidence>
<evidence type="ECO:0000256" key="3">
    <source>
        <dbReference type="ARBA" id="ARBA00011182"/>
    </source>
</evidence>
<organism evidence="15 16">
    <name type="scientific">Penicillium oxalicum (strain 114-2 / CGMCC 5302)</name>
    <name type="common">Penicillium decumbens</name>
    <dbReference type="NCBI Taxonomy" id="933388"/>
    <lineage>
        <taxon>Eukaryota</taxon>
        <taxon>Fungi</taxon>
        <taxon>Dikarya</taxon>
        <taxon>Ascomycota</taxon>
        <taxon>Pezizomycotina</taxon>
        <taxon>Eurotiomycetes</taxon>
        <taxon>Eurotiomycetidae</taxon>
        <taxon>Eurotiales</taxon>
        <taxon>Aspergillaceae</taxon>
        <taxon>Penicillium</taxon>
    </lineage>
</organism>
<dbReference type="GO" id="GO:0005743">
    <property type="term" value="C:mitochondrial inner membrane"/>
    <property type="evidence" value="ECO:0007669"/>
    <property type="project" value="UniProtKB-SubCell"/>
</dbReference>
<keyword evidence="16" id="KW-1185">Reference proteome</keyword>
<evidence type="ECO:0000256" key="10">
    <source>
        <dbReference type="ARBA" id="ARBA00023136"/>
    </source>
</evidence>
<dbReference type="AlphaFoldDB" id="S7ZNU6"/>
<proteinExistence type="inferred from homology"/>
<evidence type="ECO:0000256" key="4">
    <source>
        <dbReference type="ARBA" id="ARBA00022692"/>
    </source>
</evidence>
<evidence type="ECO:0000256" key="11">
    <source>
        <dbReference type="ARBA" id="ARBA00024807"/>
    </source>
</evidence>
<dbReference type="Proteomes" id="UP000019376">
    <property type="component" value="Unassembled WGS sequence"/>
</dbReference>
<accession>S7ZNU6</accession>
<name>S7ZNU6_PENO1</name>
<keyword evidence="4 12" id="KW-0812">Transmembrane</keyword>
<sequence length="500" mass="55414">MQSVPLLLRQSLRAHSQIIRAGARSKQSPQVRFRTTPPNVFADRPIARSFSICSQCHFHQLPRSLAPLPDEKDKISDELGRVNEHSAAGIVSDGVPDSNAAAGTPHKSSSEQDSTSSWQAQMKIENEASPEGTAAEQKKQSTPSWSTLSSSAGGLPSYLENRRSQLSKQFTTMMDTMQANVFVAGQRLNDLTGYSAIEVLKKDIETQEDRLREARAQVRRAKENYTSAINNRSTSQREVNELLQRKHAWSPTDLERFTLLYRNDHANELAEAETQEALSRAEREAEEAAASLNKSILSRYHEEQVWSDKIRRMSTWGTWGLMGVNVLLFLIFQIAVEPWRRSRLVKGFEDKVVEALEKEKSLNHIHSAVSLPAGSVTLPEVIDSTVEKSVAAIEAPKDEPAEAPLTPAISPVEPSLTAEPTVEPAAESTVEPTPEKSLYTRVAEIPWAPITLQYWRQVIDELFAERIVSLSQRDITVAALQSAAAGAALTSLLLALVRPR</sequence>
<comment type="similarity">
    <text evidence="2 12">Belongs to the SHE9 family.</text>
</comment>
<evidence type="ECO:0000256" key="6">
    <source>
        <dbReference type="ARBA" id="ARBA00022946"/>
    </source>
</evidence>
<evidence type="ECO:0000256" key="12">
    <source>
        <dbReference type="RuleBase" id="RU364128"/>
    </source>
</evidence>
<evidence type="ECO:0000256" key="14">
    <source>
        <dbReference type="SAM" id="MobiDB-lite"/>
    </source>
</evidence>
<dbReference type="GO" id="GO:0007007">
    <property type="term" value="P:inner mitochondrial membrane organization"/>
    <property type="evidence" value="ECO:0007669"/>
    <property type="project" value="TreeGrafter"/>
</dbReference>
<dbReference type="HOGENOM" id="CLU_025632_2_0_1"/>
<feature type="region of interest" description="Disordered" evidence="14">
    <location>
        <begin position="88"/>
        <end position="158"/>
    </location>
</feature>
<dbReference type="Pfam" id="PF05546">
    <property type="entry name" value="She9_MDM33"/>
    <property type="match status" value="1"/>
</dbReference>
<keyword evidence="6 12" id="KW-0809">Transit peptide</keyword>
<dbReference type="PhylomeDB" id="S7ZNU6"/>
<feature type="compositionally biased region" description="Low complexity" evidence="14">
    <location>
        <begin position="141"/>
        <end position="151"/>
    </location>
</feature>
<evidence type="ECO:0000313" key="15">
    <source>
        <dbReference type="EMBL" id="EPS32325.1"/>
    </source>
</evidence>
<dbReference type="PANTHER" id="PTHR31961">
    <property type="entry name" value="SENSITIVE TO HIGH EXPRESSION PROTEIN 9, MITOCHONDRIAL"/>
    <property type="match status" value="1"/>
</dbReference>
<comment type="function">
    <text evidence="11">Required for the maintenance of the structure of the mitochondrial inner membrane. Involved in mitochondrial morphology. Causes growth arrest when highly overexpressed.</text>
</comment>
<feature type="coiled-coil region" evidence="13">
    <location>
        <begin position="197"/>
        <end position="231"/>
    </location>
</feature>
<dbReference type="PANTHER" id="PTHR31961:SF3">
    <property type="entry name" value="SENSITIVE TO HIGH EXPRESSION PROTEIN 9, MITOCHONDRIAL"/>
    <property type="match status" value="1"/>
</dbReference>
<evidence type="ECO:0000256" key="9">
    <source>
        <dbReference type="ARBA" id="ARBA00023128"/>
    </source>
</evidence>
<reference evidence="15 16" key="1">
    <citation type="journal article" date="2013" name="PLoS ONE">
        <title>Genomic and secretomic analyses reveal unique features of the lignocellulolytic enzyme system of Penicillium decumbens.</title>
        <authorList>
            <person name="Liu G."/>
            <person name="Zhang L."/>
            <person name="Wei X."/>
            <person name="Zou G."/>
            <person name="Qin Y."/>
            <person name="Ma L."/>
            <person name="Li J."/>
            <person name="Zheng H."/>
            <person name="Wang S."/>
            <person name="Wang C."/>
            <person name="Xun L."/>
            <person name="Zhao G.-P."/>
            <person name="Zhou Z."/>
            <person name="Qu Y."/>
        </authorList>
    </citation>
    <scope>NUCLEOTIDE SEQUENCE [LARGE SCALE GENOMIC DNA]</scope>
    <source>
        <strain evidence="16">114-2 / CGMCC 5302</strain>
    </source>
</reference>
<comment type="subunit">
    <text evidence="3 12">Homooligomer.</text>
</comment>
<dbReference type="EMBL" id="KB644414">
    <property type="protein sequence ID" value="EPS32325.1"/>
    <property type="molecule type" value="Genomic_DNA"/>
</dbReference>
<protein>
    <recommendedName>
        <fullName evidence="12">Sensitive to high expression protein 9, mitochondrial</fullName>
    </recommendedName>
</protein>
<feature type="region of interest" description="Disordered" evidence="14">
    <location>
        <begin position="400"/>
        <end position="433"/>
    </location>
</feature>
<evidence type="ECO:0000313" key="16">
    <source>
        <dbReference type="Proteomes" id="UP000019376"/>
    </source>
</evidence>
<evidence type="ECO:0000256" key="2">
    <source>
        <dbReference type="ARBA" id="ARBA00007472"/>
    </source>
</evidence>
<dbReference type="OrthoDB" id="5595506at2759"/>
<evidence type="ECO:0000256" key="13">
    <source>
        <dbReference type="SAM" id="Coils"/>
    </source>
</evidence>